<dbReference type="EMBL" id="LR134204">
    <property type="protein sequence ID" value="VEB88937.1"/>
    <property type="molecule type" value="Genomic_DNA"/>
</dbReference>
<dbReference type="Proteomes" id="UP000270272">
    <property type="component" value="Chromosome"/>
</dbReference>
<dbReference type="PROSITE" id="PS51257">
    <property type="entry name" value="PROKAR_LIPOPROTEIN"/>
    <property type="match status" value="1"/>
</dbReference>
<reference evidence="1 2" key="1">
    <citation type="submission" date="2018-12" db="EMBL/GenBank/DDBJ databases">
        <authorList>
            <consortium name="Pathogen Informatics"/>
        </authorList>
    </citation>
    <scope>NUCLEOTIDE SEQUENCE [LARGE SCALE GENOMIC DNA]</scope>
    <source>
        <strain evidence="1 2">NCTC11075</strain>
    </source>
</reference>
<accession>A0A447UKJ6</accession>
<name>A0A447UKJ6_CITKO</name>
<gene>
    <name evidence="1" type="ORF">NCTC11075_02013</name>
</gene>
<evidence type="ECO:0008006" key="3">
    <source>
        <dbReference type="Google" id="ProtNLM"/>
    </source>
</evidence>
<protein>
    <recommendedName>
        <fullName evidence="3">Lipoprotein</fullName>
    </recommendedName>
</protein>
<sequence>MRRVFVMLMLALSGCTMTKKIGQVIADPGIQVGDLKTAVFHGDPHAVDRAGQQSER</sequence>
<evidence type="ECO:0000313" key="2">
    <source>
        <dbReference type="Proteomes" id="UP000270272"/>
    </source>
</evidence>
<organism evidence="1 2">
    <name type="scientific">Citrobacter koseri</name>
    <name type="common">Citrobacter diversus</name>
    <dbReference type="NCBI Taxonomy" id="545"/>
    <lineage>
        <taxon>Bacteria</taxon>
        <taxon>Pseudomonadati</taxon>
        <taxon>Pseudomonadota</taxon>
        <taxon>Gammaproteobacteria</taxon>
        <taxon>Enterobacterales</taxon>
        <taxon>Enterobacteriaceae</taxon>
        <taxon>Citrobacter</taxon>
    </lineage>
</organism>
<dbReference type="AlphaFoldDB" id="A0A447UKJ6"/>
<proteinExistence type="predicted"/>
<evidence type="ECO:0000313" key="1">
    <source>
        <dbReference type="EMBL" id="VEB88937.1"/>
    </source>
</evidence>